<dbReference type="InterPro" id="IPR027417">
    <property type="entry name" value="P-loop_NTPase"/>
</dbReference>
<evidence type="ECO:0000259" key="4">
    <source>
        <dbReference type="PROSITE" id="PS50893"/>
    </source>
</evidence>
<evidence type="ECO:0000313" key="5">
    <source>
        <dbReference type="EMBL" id="AVX05635.1"/>
    </source>
</evidence>
<dbReference type="EMBL" id="CP021330">
    <property type="protein sequence ID" value="AVX05635.1"/>
    <property type="molecule type" value="Genomic_DNA"/>
</dbReference>
<evidence type="ECO:0000256" key="3">
    <source>
        <dbReference type="ARBA" id="ARBA00022840"/>
    </source>
</evidence>
<accession>A0A2R4MHX6</accession>
<dbReference type="InterPro" id="IPR050093">
    <property type="entry name" value="ABC_SmlMolc_Importer"/>
</dbReference>
<organism evidence="5 6">
    <name type="scientific">Maritalea myrionectae</name>
    <dbReference type="NCBI Taxonomy" id="454601"/>
    <lineage>
        <taxon>Bacteria</taxon>
        <taxon>Pseudomonadati</taxon>
        <taxon>Pseudomonadota</taxon>
        <taxon>Alphaproteobacteria</taxon>
        <taxon>Hyphomicrobiales</taxon>
        <taxon>Devosiaceae</taxon>
        <taxon>Maritalea</taxon>
    </lineage>
</organism>
<dbReference type="PANTHER" id="PTHR42781">
    <property type="entry name" value="SPERMIDINE/PUTRESCINE IMPORT ATP-BINDING PROTEIN POTA"/>
    <property type="match status" value="1"/>
</dbReference>
<dbReference type="GO" id="GO:0005524">
    <property type="term" value="F:ATP binding"/>
    <property type="evidence" value="ECO:0007669"/>
    <property type="project" value="UniProtKB-KW"/>
</dbReference>
<dbReference type="Gene3D" id="3.40.50.300">
    <property type="entry name" value="P-loop containing nucleotide triphosphate hydrolases"/>
    <property type="match status" value="1"/>
</dbReference>
<dbReference type="GO" id="GO:0016887">
    <property type="term" value="F:ATP hydrolysis activity"/>
    <property type="evidence" value="ECO:0007669"/>
    <property type="project" value="InterPro"/>
</dbReference>
<keyword evidence="3" id="KW-0067">ATP-binding</keyword>
<dbReference type="STRING" id="1122213.GCA_000423365_00822"/>
<reference evidence="5 6" key="1">
    <citation type="submission" date="2017-05" db="EMBL/GenBank/DDBJ databases">
        <title>Genome Analysis of Maritalea myrionectae HL2708#5.</title>
        <authorList>
            <consortium name="Cotde Inc.-PKNU"/>
            <person name="Jang D."/>
            <person name="Oh H.-M."/>
        </authorList>
    </citation>
    <scope>NUCLEOTIDE SEQUENCE [LARGE SCALE GENOMIC DNA]</scope>
    <source>
        <strain evidence="5 6">HL2708#5</strain>
    </source>
</reference>
<dbReference type="PANTHER" id="PTHR42781:SF4">
    <property type="entry name" value="SPERMIDINE_PUTRESCINE IMPORT ATP-BINDING PROTEIN POTA"/>
    <property type="match status" value="1"/>
</dbReference>
<dbReference type="InterPro" id="IPR003439">
    <property type="entry name" value="ABC_transporter-like_ATP-bd"/>
</dbReference>
<feature type="domain" description="ABC transporter" evidence="4">
    <location>
        <begin position="2"/>
        <end position="214"/>
    </location>
</feature>
<keyword evidence="1" id="KW-0813">Transport</keyword>
<dbReference type="InterPro" id="IPR003593">
    <property type="entry name" value="AAA+_ATPase"/>
</dbReference>
<name>A0A2R4MHX6_9HYPH</name>
<dbReference type="PROSITE" id="PS50893">
    <property type="entry name" value="ABC_TRANSPORTER_2"/>
    <property type="match status" value="1"/>
</dbReference>
<dbReference type="KEGG" id="mmyr:MXMO3_03129"/>
<dbReference type="Pfam" id="PF00005">
    <property type="entry name" value="ABC_tran"/>
    <property type="match status" value="1"/>
</dbReference>
<dbReference type="RefSeq" id="WP_117396456.1">
    <property type="nucleotide sequence ID" value="NZ_CP021330.1"/>
</dbReference>
<keyword evidence="6" id="KW-1185">Reference proteome</keyword>
<evidence type="ECO:0000256" key="1">
    <source>
        <dbReference type="ARBA" id="ARBA00022448"/>
    </source>
</evidence>
<dbReference type="SUPFAM" id="SSF52540">
    <property type="entry name" value="P-loop containing nucleoside triphosphate hydrolases"/>
    <property type="match status" value="1"/>
</dbReference>
<dbReference type="Proteomes" id="UP000258927">
    <property type="component" value="Chromosome"/>
</dbReference>
<gene>
    <name evidence="5" type="ORF">MXMO3_03129</name>
</gene>
<proteinExistence type="predicted"/>
<evidence type="ECO:0000256" key="2">
    <source>
        <dbReference type="ARBA" id="ARBA00022741"/>
    </source>
</evidence>
<dbReference type="AlphaFoldDB" id="A0A2R4MHX6"/>
<evidence type="ECO:0000313" key="6">
    <source>
        <dbReference type="Proteomes" id="UP000258927"/>
    </source>
</evidence>
<dbReference type="SMART" id="SM00382">
    <property type="entry name" value="AAA"/>
    <property type="match status" value="1"/>
</dbReference>
<sequence length="214" mass="23483">MAEHSLILKNLRISLAGDTLLDIDAEVAPGEVLAVMGPSGSGKSTLLNAISGFLSPRFSCRGQIILDGQDITHEDPSRRKIGLMFQEPLLFPHMSVEENLLFALPRGGSKQERCEKVREKLRAVHLEDLGARDPLTLSGGQQSRIALMRVLLSKPKALLLDEPFSALDVELRDRVRTFVFGLAQQNNLPVVLITHDKADAVAAKAQIINLLNHK</sequence>
<keyword evidence="2" id="KW-0547">Nucleotide-binding</keyword>
<protein>
    <submittedName>
        <fullName evidence="5">ABC transporter G family member</fullName>
    </submittedName>
</protein>